<keyword evidence="1" id="KW-0004">4Fe-4S</keyword>
<dbReference type="InterPro" id="IPR017896">
    <property type="entry name" value="4Fe4S_Fe-S-bd"/>
</dbReference>
<evidence type="ECO:0000313" key="7">
    <source>
        <dbReference type="EMBL" id="OXE47338.1"/>
    </source>
</evidence>
<dbReference type="GO" id="GO:0046872">
    <property type="term" value="F:metal ion binding"/>
    <property type="evidence" value="ECO:0007669"/>
    <property type="project" value="UniProtKB-KW"/>
</dbReference>
<dbReference type="Pfam" id="PF13247">
    <property type="entry name" value="Fer4_11"/>
    <property type="match status" value="1"/>
</dbReference>
<sequence length="236" mass="25730">MLDLKELLSKARLPLDITRRGFLEVSTVAAAMAAMNTVKAQTGAQPYIILSAPKGILIADPSLCVTCQRCELACTEFNDGKADPKLARIKINRNMWYGPQGTALVSPNNGAFGFDPICIQDTCRQCDHPVPCANACPQGAIRVNPKTGARYVDEEICIGCGLCQKACPWNMMSFDAEKNVASKCFLCDGDPKCVKACPTEAIRYVPWVDRSKEPNRSTQHGYLPQNNNDQCGICHG</sequence>
<dbReference type="Pfam" id="PF12800">
    <property type="entry name" value="Fer4_4"/>
    <property type="match status" value="1"/>
</dbReference>
<feature type="domain" description="4Fe-4S ferredoxin-type" evidence="6">
    <location>
        <begin position="55"/>
        <end position="85"/>
    </location>
</feature>
<dbReference type="SUPFAM" id="SSF54862">
    <property type="entry name" value="4Fe-4S ferredoxins"/>
    <property type="match status" value="1"/>
</dbReference>
<feature type="domain" description="4Fe-4S ferredoxin-type" evidence="6">
    <location>
        <begin position="148"/>
        <end position="177"/>
    </location>
</feature>
<dbReference type="PANTHER" id="PTHR42859:SF17">
    <property type="entry name" value="ELECTRON TRANSPORT PROTEIN HYDN-RELATED"/>
    <property type="match status" value="1"/>
</dbReference>
<keyword evidence="8" id="KW-1185">Reference proteome</keyword>
<keyword evidence="5" id="KW-0411">Iron-sulfur</keyword>
<dbReference type="RefSeq" id="WP_066594470.1">
    <property type="nucleotide sequence ID" value="NZ_CAJTBZ010000017.1"/>
</dbReference>
<evidence type="ECO:0000259" key="6">
    <source>
        <dbReference type="PROSITE" id="PS51379"/>
    </source>
</evidence>
<dbReference type="CDD" id="cd10550">
    <property type="entry name" value="DMSOR_beta_like"/>
    <property type="match status" value="1"/>
</dbReference>
<comment type="caution">
    <text evidence="7">The sequence shown here is derived from an EMBL/GenBank/DDBJ whole genome shotgun (WGS) entry which is preliminary data.</text>
</comment>
<dbReference type="InterPro" id="IPR050294">
    <property type="entry name" value="RnfB_subfamily"/>
</dbReference>
<organism evidence="7 8">
    <name type="scientific">Turicimonas muris</name>
    <dbReference type="NCBI Taxonomy" id="1796652"/>
    <lineage>
        <taxon>Bacteria</taxon>
        <taxon>Pseudomonadati</taxon>
        <taxon>Pseudomonadota</taxon>
        <taxon>Betaproteobacteria</taxon>
        <taxon>Burkholderiales</taxon>
        <taxon>Sutterellaceae</taxon>
        <taxon>Turicimonas</taxon>
    </lineage>
</organism>
<evidence type="ECO:0000256" key="1">
    <source>
        <dbReference type="ARBA" id="ARBA00022485"/>
    </source>
</evidence>
<evidence type="ECO:0000256" key="5">
    <source>
        <dbReference type="ARBA" id="ARBA00023014"/>
    </source>
</evidence>
<keyword evidence="3" id="KW-0677">Repeat</keyword>
<dbReference type="PROSITE" id="PS00198">
    <property type="entry name" value="4FE4S_FER_1"/>
    <property type="match status" value="1"/>
</dbReference>
<evidence type="ECO:0000256" key="3">
    <source>
        <dbReference type="ARBA" id="ARBA00022737"/>
    </source>
</evidence>
<evidence type="ECO:0000256" key="4">
    <source>
        <dbReference type="ARBA" id="ARBA00023004"/>
    </source>
</evidence>
<evidence type="ECO:0000313" key="8">
    <source>
        <dbReference type="Proteomes" id="UP000214610"/>
    </source>
</evidence>
<dbReference type="InterPro" id="IPR017900">
    <property type="entry name" value="4Fe4S_Fe_S_CS"/>
</dbReference>
<proteinExistence type="predicted"/>
<evidence type="ECO:0000256" key="2">
    <source>
        <dbReference type="ARBA" id="ARBA00022723"/>
    </source>
</evidence>
<protein>
    <submittedName>
        <fullName evidence="7">4Fe-4S ferredoxin</fullName>
    </submittedName>
</protein>
<reference evidence="8" key="1">
    <citation type="submission" date="2017-05" db="EMBL/GenBank/DDBJ databases">
        <title>Improved OligoMM genomes.</title>
        <authorList>
            <person name="Garzetti D."/>
        </authorList>
    </citation>
    <scope>NUCLEOTIDE SEQUENCE [LARGE SCALE GENOMIC DNA]</scope>
    <source>
        <strain evidence="8">YL45</strain>
    </source>
</reference>
<dbReference type="Proteomes" id="UP000214610">
    <property type="component" value="Unassembled WGS sequence"/>
</dbReference>
<keyword evidence="2" id="KW-0479">Metal-binding</keyword>
<dbReference type="GO" id="GO:0051539">
    <property type="term" value="F:4 iron, 4 sulfur cluster binding"/>
    <property type="evidence" value="ECO:0007669"/>
    <property type="project" value="UniProtKB-KW"/>
</dbReference>
<dbReference type="PANTHER" id="PTHR42859">
    <property type="entry name" value="OXIDOREDUCTASE"/>
    <property type="match status" value="1"/>
</dbReference>
<dbReference type="EMBL" id="NHMP01000005">
    <property type="protein sequence ID" value="OXE47338.1"/>
    <property type="molecule type" value="Genomic_DNA"/>
</dbReference>
<keyword evidence="4" id="KW-0408">Iron</keyword>
<accession>A0A227KK94</accession>
<name>A0A227KK94_9BURK</name>
<dbReference type="GeneID" id="78362298"/>
<dbReference type="Gene3D" id="3.30.70.20">
    <property type="match status" value="2"/>
</dbReference>
<gene>
    <name evidence="7" type="ORF">ADH67_09285</name>
</gene>
<dbReference type="AlphaFoldDB" id="A0A227KK94"/>
<feature type="domain" description="4Fe-4S ferredoxin-type" evidence="6">
    <location>
        <begin position="114"/>
        <end position="146"/>
    </location>
</feature>
<feature type="domain" description="4Fe-4S ferredoxin-type" evidence="6">
    <location>
        <begin position="181"/>
        <end position="207"/>
    </location>
</feature>
<dbReference type="PROSITE" id="PS51379">
    <property type="entry name" value="4FE4S_FER_2"/>
    <property type="match status" value="4"/>
</dbReference>